<dbReference type="Proteomes" id="UP000515312">
    <property type="component" value="Chromosome"/>
</dbReference>
<dbReference type="EMBL" id="CP060394">
    <property type="protein sequence ID" value="QNI33640.1"/>
    <property type="molecule type" value="Genomic_DNA"/>
</dbReference>
<reference evidence="1 2" key="1">
    <citation type="submission" date="2020-08" db="EMBL/GenBank/DDBJ databases">
        <title>Edaphobacter telluris sp. nov. and Acidobacterium dinghuensis sp. nov., two acidobacteria isolated from forest soil.</title>
        <authorList>
            <person name="Fu J."/>
            <person name="Qiu L."/>
        </authorList>
    </citation>
    <scope>NUCLEOTIDE SEQUENCE [LARGE SCALE GENOMIC DNA]</scope>
    <source>
        <strain evidence="1">4Y35</strain>
    </source>
</reference>
<proteinExistence type="predicted"/>
<organism evidence="1 2">
    <name type="scientific">Alloacidobacterium dinghuense</name>
    <dbReference type="NCBI Taxonomy" id="2763107"/>
    <lineage>
        <taxon>Bacteria</taxon>
        <taxon>Pseudomonadati</taxon>
        <taxon>Acidobacteriota</taxon>
        <taxon>Terriglobia</taxon>
        <taxon>Terriglobales</taxon>
        <taxon>Acidobacteriaceae</taxon>
        <taxon>Alloacidobacterium</taxon>
    </lineage>
</organism>
<evidence type="ECO:0000313" key="2">
    <source>
        <dbReference type="Proteomes" id="UP000515312"/>
    </source>
</evidence>
<protein>
    <recommendedName>
        <fullName evidence="3">TfoX N-terminal domain-containing protein</fullName>
    </recommendedName>
</protein>
<dbReference type="SUPFAM" id="SSF159894">
    <property type="entry name" value="YgaC/TfoX-N like"/>
    <property type="match status" value="1"/>
</dbReference>
<dbReference type="RefSeq" id="WP_186745190.1">
    <property type="nucleotide sequence ID" value="NZ_CP060394.1"/>
</dbReference>
<name>A0A7G8BM70_9BACT</name>
<accession>A0A7G8BM70</accession>
<evidence type="ECO:0008006" key="3">
    <source>
        <dbReference type="Google" id="ProtNLM"/>
    </source>
</evidence>
<dbReference type="KEGG" id="adin:H7849_06840"/>
<keyword evidence="2" id="KW-1185">Reference proteome</keyword>
<dbReference type="AlphaFoldDB" id="A0A7G8BM70"/>
<gene>
    <name evidence="1" type="ORF">H7849_06840</name>
</gene>
<sequence length="115" mass="13545">MSRPKFARVSEEMRRVSALIGDEMLRWPEVTERPMFGMRAFYREGVVFALLPDKRTMDRPNSLAYKLANEDQSMREGKKWRLFDVEGEATITDALQVLDQAYRMAKKLQRKRTAK</sequence>
<evidence type="ECO:0000313" key="1">
    <source>
        <dbReference type="EMBL" id="QNI33640.1"/>
    </source>
</evidence>